<reference evidence="9 10" key="1">
    <citation type="journal article" date="2011" name="J. Bacteriol.">
        <title>Genome sequence of Haloplasma contractile, an unusual contractile bacterium from a deep-sea anoxic brine lake.</title>
        <authorList>
            <person name="Antunes A."/>
            <person name="Alam I."/>
            <person name="El Dorry H."/>
            <person name="Siam R."/>
            <person name="Robertson A."/>
            <person name="Bajic V.B."/>
            <person name="Stingl U."/>
        </authorList>
    </citation>
    <scope>NUCLEOTIDE SEQUENCE [LARGE SCALE GENOMIC DNA]</scope>
    <source>
        <strain evidence="9 10">SSD-17B</strain>
    </source>
</reference>
<dbReference type="eggNOG" id="COG4657">
    <property type="taxonomic scope" value="Bacteria"/>
</dbReference>
<dbReference type="STRING" id="1033810.HLPCO_000502"/>
<evidence type="ECO:0000256" key="2">
    <source>
        <dbReference type="ARBA" id="ARBA00022448"/>
    </source>
</evidence>
<dbReference type="GO" id="GO:0022900">
    <property type="term" value="P:electron transport chain"/>
    <property type="evidence" value="ECO:0007669"/>
    <property type="project" value="UniProtKB-UniRule"/>
</dbReference>
<dbReference type="InterPro" id="IPR011293">
    <property type="entry name" value="Ion_transpt_RnfA/RsxA"/>
</dbReference>
<dbReference type="PANTHER" id="PTHR30335">
    <property type="entry name" value="INTEGRAL MEMBRANE PROTEIN OF SOXR-REDUCING COMPLEX"/>
    <property type="match status" value="1"/>
</dbReference>
<evidence type="ECO:0000256" key="1">
    <source>
        <dbReference type="ARBA" id="ARBA00004127"/>
    </source>
</evidence>
<keyword evidence="6 8" id="KW-1133">Transmembrane helix</keyword>
<dbReference type="Proteomes" id="UP000005707">
    <property type="component" value="Unassembled WGS sequence"/>
</dbReference>
<feature type="transmembrane region" description="Helical" evidence="8">
    <location>
        <begin position="106"/>
        <end position="128"/>
    </location>
</feature>
<keyword evidence="8" id="KW-1003">Cell membrane</keyword>
<feature type="transmembrane region" description="Helical" evidence="8">
    <location>
        <begin position="140"/>
        <end position="157"/>
    </location>
</feature>
<dbReference type="GO" id="GO:0005886">
    <property type="term" value="C:plasma membrane"/>
    <property type="evidence" value="ECO:0007669"/>
    <property type="project" value="UniProtKB-SubCell"/>
</dbReference>
<name>U2EGV2_9MOLU</name>
<evidence type="ECO:0000256" key="7">
    <source>
        <dbReference type="ARBA" id="ARBA00023136"/>
    </source>
</evidence>
<keyword evidence="5 8" id="KW-0249">Electron transport</keyword>
<dbReference type="Pfam" id="PF02508">
    <property type="entry name" value="Rnf-Nqr"/>
    <property type="match status" value="1"/>
</dbReference>
<comment type="similarity">
    <text evidence="8">Belongs to the NqrDE/RnfAE family.</text>
</comment>
<keyword evidence="10" id="KW-1185">Reference proteome</keyword>
<evidence type="ECO:0000313" key="10">
    <source>
        <dbReference type="Proteomes" id="UP000005707"/>
    </source>
</evidence>
<comment type="function">
    <text evidence="8">Part of a membrane-bound complex that couples electron transfer with translocation of ions across the membrane.</text>
</comment>
<evidence type="ECO:0000256" key="8">
    <source>
        <dbReference type="HAMAP-Rule" id="MF_00459"/>
    </source>
</evidence>
<dbReference type="AlphaFoldDB" id="U2EGV2"/>
<dbReference type="NCBIfam" id="TIGR01943">
    <property type="entry name" value="rnfA"/>
    <property type="match status" value="1"/>
</dbReference>
<dbReference type="InterPro" id="IPR003667">
    <property type="entry name" value="NqrDE/RnfAE"/>
</dbReference>
<proteinExistence type="inferred from homology"/>
<feature type="transmembrane region" description="Helical" evidence="8">
    <location>
        <begin position="75"/>
        <end position="94"/>
    </location>
</feature>
<dbReference type="PANTHER" id="PTHR30335:SF0">
    <property type="entry name" value="ION-TRANSLOCATING OXIDOREDUCTASE COMPLEX SUBUNIT A"/>
    <property type="match status" value="1"/>
</dbReference>
<evidence type="ECO:0000256" key="5">
    <source>
        <dbReference type="ARBA" id="ARBA00022982"/>
    </source>
</evidence>
<feature type="transmembrane region" description="Helical" evidence="8">
    <location>
        <begin position="6"/>
        <end position="31"/>
    </location>
</feature>
<evidence type="ECO:0000256" key="6">
    <source>
        <dbReference type="ARBA" id="ARBA00022989"/>
    </source>
</evidence>
<organism evidence="9 10">
    <name type="scientific">Haloplasma contractile SSD-17B</name>
    <dbReference type="NCBI Taxonomy" id="1033810"/>
    <lineage>
        <taxon>Bacteria</taxon>
        <taxon>Bacillati</taxon>
        <taxon>Mycoplasmatota</taxon>
        <taxon>Mollicutes</taxon>
        <taxon>Haloplasmatales</taxon>
        <taxon>Haloplasmataceae</taxon>
        <taxon>Haloplasma</taxon>
    </lineage>
</organism>
<keyword evidence="3 8" id="KW-0812">Transmembrane</keyword>
<dbReference type="EMBL" id="AFNU02000001">
    <property type="protein sequence ID" value="ERJ13836.1"/>
    <property type="molecule type" value="Genomic_DNA"/>
</dbReference>
<dbReference type="OrthoDB" id="9803631at2"/>
<reference evidence="9 10" key="2">
    <citation type="journal article" date="2013" name="PLoS ONE">
        <title>INDIGO - INtegrated Data Warehouse of MIcrobial GenOmes with Examples from the Red Sea Extremophiles.</title>
        <authorList>
            <person name="Alam I."/>
            <person name="Antunes A."/>
            <person name="Kamau A.A."/>
            <person name="Ba Alawi W."/>
            <person name="Kalkatawi M."/>
            <person name="Stingl U."/>
            <person name="Bajic V.B."/>
        </authorList>
    </citation>
    <scope>NUCLEOTIDE SEQUENCE [LARGE SCALE GENOMIC DNA]</scope>
    <source>
        <strain evidence="9 10">SSD-17B</strain>
    </source>
</reference>
<evidence type="ECO:0000256" key="3">
    <source>
        <dbReference type="ARBA" id="ARBA00022692"/>
    </source>
</evidence>
<dbReference type="HAMAP" id="MF_00459">
    <property type="entry name" value="RsxA_RnfA"/>
    <property type="match status" value="1"/>
</dbReference>
<dbReference type="InterPro" id="IPR050133">
    <property type="entry name" value="NqrDE/RnfAE_oxidrdctase"/>
</dbReference>
<keyword evidence="2 8" id="KW-0813">Transport</keyword>
<feature type="transmembrane region" description="Helical" evidence="8">
    <location>
        <begin position="178"/>
        <end position="197"/>
    </location>
</feature>
<sequence length="199" mass="21437">MGDLLALGIFAILVQNIILAQFLGICPFLGVSKKSKSAIGMGVAVVFVMVLSSTITYGLYELILKEDALLVSLDISFMVNIVFILVISSVVQFVEMAIKKIAPAIYKMLGIFLPLITTNCAILGVALINVRAGYEVDEMIVFSLASAIGFTLVIYIFSTIRERLNYANVPENFKGAPIALITAGLMAIAFMGFQGIITL</sequence>
<dbReference type="InParanoid" id="U2EGV2"/>
<feature type="transmembrane region" description="Helical" evidence="8">
    <location>
        <begin position="38"/>
        <end position="60"/>
    </location>
</feature>
<keyword evidence="4 8" id="KW-1278">Translocase</keyword>
<comment type="caution">
    <text evidence="9">The sequence shown here is derived from an EMBL/GenBank/DDBJ whole genome shotgun (WGS) entry which is preliminary data.</text>
</comment>
<comment type="subunit">
    <text evidence="8">The complex is composed of six subunits: RnfA, RnfB, RnfC, RnfD, RnfE and RnfG.</text>
</comment>
<keyword evidence="7 8" id="KW-0472">Membrane</keyword>
<dbReference type="GO" id="GO:0012505">
    <property type="term" value="C:endomembrane system"/>
    <property type="evidence" value="ECO:0007669"/>
    <property type="project" value="UniProtKB-SubCell"/>
</dbReference>
<gene>
    <name evidence="8" type="primary">rnfA</name>
    <name evidence="9" type="ORF">HLPCO_000502</name>
</gene>
<evidence type="ECO:0000313" key="9">
    <source>
        <dbReference type="EMBL" id="ERJ13836.1"/>
    </source>
</evidence>
<dbReference type="RefSeq" id="WP_008826057.1">
    <property type="nucleotide sequence ID" value="NZ_AFNU02000001.1"/>
</dbReference>
<protein>
    <recommendedName>
        <fullName evidence="8">Ion-translocating oxidoreductase complex subunit A</fullName>
        <ecNumber evidence="8">7.-.-.-</ecNumber>
    </recommendedName>
    <alternativeName>
        <fullName evidence="8">Rnf electron transport complex subunit A</fullName>
    </alternativeName>
</protein>
<dbReference type="EC" id="7.-.-.-" evidence="8"/>
<accession>U2EGV2</accession>
<evidence type="ECO:0000256" key="4">
    <source>
        <dbReference type="ARBA" id="ARBA00022967"/>
    </source>
</evidence>
<dbReference type="PIRSF" id="PIRSF006102">
    <property type="entry name" value="NQR_DE"/>
    <property type="match status" value="1"/>
</dbReference>
<comment type="subcellular location">
    <subcellularLocation>
        <location evidence="8">Cell membrane</location>
        <topology evidence="8">Multi-pass membrane protein</topology>
    </subcellularLocation>
    <subcellularLocation>
        <location evidence="1">Endomembrane system</location>
        <topology evidence="1">Multi-pass membrane protein</topology>
    </subcellularLocation>
</comment>